<evidence type="ECO:0000256" key="2">
    <source>
        <dbReference type="ARBA" id="ARBA00022630"/>
    </source>
</evidence>
<accession>A0ABW2AXB8</accession>
<keyword evidence="4" id="KW-0479">Metal-binding</keyword>
<feature type="domain" description="FAD-binding FR-type" evidence="10">
    <location>
        <begin position="71"/>
        <end position="173"/>
    </location>
</feature>
<comment type="cofactor">
    <cofactor evidence="1">
        <name>FAD</name>
        <dbReference type="ChEBI" id="CHEBI:57692"/>
    </cofactor>
</comment>
<evidence type="ECO:0000259" key="10">
    <source>
        <dbReference type="PROSITE" id="PS51384"/>
    </source>
</evidence>
<dbReference type="SUPFAM" id="SSF63380">
    <property type="entry name" value="Riboflavin synthase domain-like"/>
    <property type="match status" value="1"/>
</dbReference>
<dbReference type="Gene3D" id="3.10.20.30">
    <property type="match status" value="1"/>
</dbReference>
<keyword evidence="2" id="KW-0285">Flavoprotein</keyword>
<evidence type="ECO:0000256" key="3">
    <source>
        <dbReference type="ARBA" id="ARBA00022714"/>
    </source>
</evidence>
<keyword evidence="8" id="KW-0411">Iron-sulfur</keyword>
<organism evidence="11 12">
    <name type="scientific">Branchiibius cervicis</name>
    <dbReference type="NCBI Taxonomy" id="908252"/>
    <lineage>
        <taxon>Bacteria</taxon>
        <taxon>Bacillati</taxon>
        <taxon>Actinomycetota</taxon>
        <taxon>Actinomycetes</taxon>
        <taxon>Micrococcales</taxon>
        <taxon>Dermacoccaceae</taxon>
        <taxon>Branchiibius</taxon>
    </lineage>
</organism>
<dbReference type="InterPro" id="IPR050415">
    <property type="entry name" value="MRET"/>
</dbReference>
<dbReference type="Gene3D" id="3.40.50.80">
    <property type="entry name" value="Nucleotide-binding domain of ferredoxin-NADP reductase (FNR) module"/>
    <property type="match status" value="1"/>
</dbReference>
<dbReference type="InterPro" id="IPR012675">
    <property type="entry name" value="Beta-grasp_dom_sf"/>
</dbReference>
<dbReference type="PROSITE" id="PS51384">
    <property type="entry name" value="FAD_FR"/>
    <property type="match status" value="1"/>
</dbReference>
<dbReference type="PANTHER" id="PTHR47354:SF6">
    <property type="entry name" value="NADH OXIDOREDUCTASE HCR"/>
    <property type="match status" value="1"/>
</dbReference>
<evidence type="ECO:0000256" key="4">
    <source>
        <dbReference type="ARBA" id="ARBA00022723"/>
    </source>
</evidence>
<dbReference type="Proteomes" id="UP001596356">
    <property type="component" value="Unassembled WGS sequence"/>
</dbReference>
<keyword evidence="5" id="KW-0274">FAD</keyword>
<evidence type="ECO:0000256" key="1">
    <source>
        <dbReference type="ARBA" id="ARBA00001974"/>
    </source>
</evidence>
<gene>
    <name evidence="11" type="ORF">ACFQBT_18805</name>
</gene>
<keyword evidence="3" id="KW-0001">2Fe-2S</keyword>
<dbReference type="InterPro" id="IPR001041">
    <property type="entry name" value="2Fe-2S_ferredoxin-type"/>
</dbReference>
<protein>
    <submittedName>
        <fullName evidence="11">Ferredoxin reductase</fullName>
    </submittedName>
</protein>
<comment type="caution">
    <text evidence="11">The sequence shown here is derived from an EMBL/GenBank/DDBJ whole genome shotgun (WGS) entry which is preliminary data.</text>
</comment>
<dbReference type="Pfam" id="PF00111">
    <property type="entry name" value="Fer2"/>
    <property type="match status" value="1"/>
</dbReference>
<evidence type="ECO:0000256" key="8">
    <source>
        <dbReference type="ARBA" id="ARBA00023014"/>
    </source>
</evidence>
<evidence type="ECO:0000313" key="11">
    <source>
        <dbReference type="EMBL" id="MFC6715762.1"/>
    </source>
</evidence>
<keyword evidence="12" id="KW-1185">Reference proteome</keyword>
<dbReference type="PANTHER" id="PTHR47354">
    <property type="entry name" value="NADH OXIDOREDUCTASE HCR"/>
    <property type="match status" value="1"/>
</dbReference>
<dbReference type="SUPFAM" id="SSF52343">
    <property type="entry name" value="Ferredoxin reductase-like, C-terminal NADP-linked domain"/>
    <property type="match status" value="1"/>
</dbReference>
<sequence>MRTDGGDASPETGALARQPSGKPVRNSGDRFRKQTAEPSRWKQRAFSVVKGFTTPLLPEDFIDLVDPLKTSTVLRGRVQQIVRETDDAITVVIQPGRTWAGHRPGQYTRIGVDIDGIRLWRAYSITSGPRTDGLISVTVKALTGGAVSTYLHEHLREGQIVQMEQAEGDFVLPDNLDKPVLLLTGGSGITPAMGILRHTVATGGDGFRGNRRSRGDSEAADPQNSRSPQNRRGDLDVVMLHSAPRPEDVIFAAELRQLADDGKLTLLERHTDTHGMLDPAELDELVPDWRDRQTFACGPAGMLEMLEAHWEREGRRDQLIVEQFRPKLVEPGEGGTVHFTEIDKELECDGARPILDIGEEAGVLMPSGCRMGICYGCVLPMREGAVRDLRTGEVTQALDGDNVLVQTCISAAAGKCEIVL</sequence>
<proteinExistence type="predicted"/>
<name>A0ABW2AXB8_9MICO</name>
<feature type="region of interest" description="Disordered" evidence="9">
    <location>
        <begin position="200"/>
        <end position="234"/>
    </location>
</feature>
<dbReference type="InterPro" id="IPR017938">
    <property type="entry name" value="Riboflavin_synthase-like_b-brl"/>
</dbReference>
<dbReference type="SUPFAM" id="SSF54292">
    <property type="entry name" value="2Fe-2S ferredoxin-like"/>
    <property type="match status" value="1"/>
</dbReference>
<dbReference type="CDD" id="cd00207">
    <property type="entry name" value="fer2"/>
    <property type="match status" value="1"/>
</dbReference>
<dbReference type="InterPro" id="IPR036010">
    <property type="entry name" value="2Fe-2S_ferredoxin-like_sf"/>
</dbReference>
<dbReference type="InterPro" id="IPR039261">
    <property type="entry name" value="FNR_nucleotide-bd"/>
</dbReference>
<dbReference type="Pfam" id="PF00970">
    <property type="entry name" value="FAD_binding_6"/>
    <property type="match status" value="1"/>
</dbReference>
<evidence type="ECO:0000256" key="7">
    <source>
        <dbReference type="ARBA" id="ARBA00023004"/>
    </source>
</evidence>
<dbReference type="Gene3D" id="2.40.30.10">
    <property type="entry name" value="Translation factors"/>
    <property type="match status" value="1"/>
</dbReference>
<dbReference type="EMBL" id="JBHSWJ010000002">
    <property type="protein sequence ID" value="MFC6715762.1"/>
    <property type="molecule type" value="Genomic_DNA"/>
</dbReference>
<evidence type="ECO:0000313" key="12">
    <source>
        <dbReference type="Proteomes" id="UP001596356"/>
    </source>
</evidence>
<dbReference type="InterPro" id="IPR017927">
    <property type="entry name" value="FAD-bd_FR_type"/>
</dbReference>
<reference evidence="12" key="1">
    <citation type="journal article" date="2019" name="Int. J. Syst. Evol. Microbiol.">
        <title>The Global Catalogue of Microorganisms (GCM) 10K type strain sequencing project: providing services to taxonomists for standard genome sequencing and annotation.</title>
        <authorList>
            <consortium name="The Broad Institute Genomics Platform"/>
            <consortium name="The Broad Institute Genome Sequencing Center for Infectious Disease"/>
            <person name="Wu L."/>
            <person name="Ma J."/>
        </authorList>
    </citation>
    <scope>NUCLEOTIDE SEQUENCE [LARGE SCALE GENOMIC DNA]</scope>
    <source>
        <strain evidence="12">NBRC 106593</strain>
    </source>
</reference>
<evidence type="ECO:0000256" key="6">
    <source>
        <dbReference type="ARBA" id="ARBA00023002"/>
    </source>
</evidence>
<dbReference type="RefSeq" id="WP_377825094.1">
    <property type="nucleotide sequence ID" value="NZ_JBHSWJ010000002.1"/>
</dbReference>
<dbReference type="CDD" id="cd06216">
    <property type="entry name" value="FNR_iron_sulfur_binding_2"/>
    <property type="match status" value="1"/>
</dbReference>
<feature type="region of interest" description="Disordered" evidence="9">
    <location>
        <begin position="1"/>
        <end position="37"/>
    </location>
</feature>
<evidence type="ECO:0000256" key="9">
    <source>
        <dbReference type="SAM" id="MobiDB-lite"/>
    </source>
</evidence>
<evidence type="ECO:0000256" key="5">
    <source>
        <dbReference type="ARBA" id="ARBA00022827"/>
    </source>
</evidence>
<keyword evidence="7" id="KW-0408">Iron</keyword>
<keyword evidence="6" id="KW-0560">Oxidoreductase</keyword>
<dbReference type="InterPro" id="IPR008333">
    <property type="entry name" value="Cbr1-like_FAD-bd_dom"/>
</dbReference>